<dbReference type="Proteomes" id="UP000193689">
    <property type="component" value="Unassembled WGS sequence"/>
</dbReference>
<reference evidence="1 2" key="1">
    <citation type="submission" date="2016-07" db="EMBL/GenBank/DDBJ databases">
        <title>Pervasive Adenine N6-methylation of Active Genes in Fungi.</title>
        <authorList>
            <consortium name="DOE Joint Genome Institute"/>
            <person name="Mondo S.J."/>
            <person name="Dannebaum R.O."/>
            <person name="Kuo R.C."/>
            <person name="Labutti K."/>
            <person name="Haridas S."/>
            <person name="Kuo A."/>
            <person name="Salamov A."/>
            <person name="Ahrendt S.R."/>
            <person name="Lipzen A."/>
            <person name="Sullivan W."/>
            <person name="Andreopoulos W.B."/>
            <person name="Clum A."/>
            <person name="Lindquist E."/>
            <person name="Daum C."/>
            <person name="Ramamoorthy G.K."/>
            <person name="Gryganskyi A."/>
            <person name="Culley D."/>
            <person name="Magnuson J.K."/>
            <person name="James T.Y."/>
            <person name="O'Malley M.A."/>
            <person name="Stajich J.E."/>
            <person name="Spatafora J.W."/>
            <person name="Visel A."/>
            <person name="Grigoriev I.V."/>
        </authorList>
    </citation>
    <scope>NUCLEOTIDE SEQUENCE [LARGE SCALE GENOMIC DNA]</scope>
    <source>
        <strain evidence="1 2">CBS 129021</strain>
    </source>
</reference>
<evidence type="ECO:0000313" key="1">
    <source>
        <dbReference type="EMBL" id="ORY66513.1"/>
    </source>
</evidence>
<comment type="caution">
    <text evidence="1">The sequence shown here is derived from an EMBL/GenBank/DDBJ whole genome shotgun (WGS) entry which is preliminary data.</text>
</comment>
<proteinExistence type="predicted"/>
<dbReference type="EMBL" id="MCFJ01000005">
    <property type="protein sequence ID" value="ORY66513.1"/>
    <property type="molecule type" value="Genomic_DNA"/>
</dbReference>
<dbReference type="GeneID" id="63774478"/>
<protein>
    <submittedName>
        <fullName evidence="1">Uncharacterized protein</fullName>
    </submittedName>
</protein>
<dbReference type="InParanoid" id="A0A1Y2E4M8"/>
<organism evidence="1 2">
    <name type="scientific">Pseudomassariella vexata</name>
    <dbReference type="NCBI Taxonomy" id="1141098"/>
    <lineage>
        <taxon>Eukaryota</taxon>
        <taxon>Fungi</taxon>
        <taxon>Dikarya</taxon>
        <taxon>Ascomycota</taxon>
        <taxon>Pezizomycotina</taxon>
        <taxon>Sordariomycetes</taxon>
        <taxon>Xylariomycetidae</taxon>
        <taxon>Amphisphaeriales</taxon>
        <taxon>Pseudomassariaceae</taxon>
        <taxon>Pseudomassariella</taxon>
    </lineage>
</organism>
<evidence type="ECO:0000313" key="2">
    <source>
        <dbReference type="Proteomes" id="UP000193689"/>
    </source>
</evidence>
<keyword evidence="2" id="KW-1185">Reference proteome</keyword>
<sequence length="185" mass="20276">MPKALELVSSSYGCLIVQVRCFGEKGGQGEDELRDNGGDHVAAGEESCSAIHVTPADEYRTTSLTTLTSNQRILPGLLNVPETSCGAAVDGHDMVFVYYMRRRVGRVICQYSITFNIPNWTAIPAVKMSNWSSPGIRYVIDEHDKWHRSDTSASNIGGILQATFAKCVILPAKQTLYRRVPIIAG</sequence>
<gene>
    <name evidence="1" type="ORF">BCR38DRAFT_408438</name>
</gene>
<accession>A0A1Y2E4M8</accession>
<name>A0A1Y2E4M8_9PEZI</name>
<dbReference type="RefSeq" id="XP_040717477.1">
    <property type="nucleotide sequence ID" value="XM_040858266.1"/>
</dbReference>
<dbReference type="AlphaFoldDB" id="A0A1Y2E4M8"/>